<protein>
    <recommendedName>
        <fullName evidence="1">Helix-turn-helix domain-containing protein</fullName>
    </recommendedName>
</protein>
<dbReference type="GO" id="GO:0003677">
    <property type="term" value="F:DNA binding"/>
    <property type="evidence" value="ECO:0007669"/>
    <property type="project" value="InterPro"/>
</dbReference>
<evidence type="ECO:0000313" key="3">
    <source>
        <dbReference type="Proteomes" id="UP000245890"/>
    </source>
</evidence>
<evidence type="ECO:0000259" key="1">
    <source>
        <dbReference type="Pfam" id="PF12728"/>
    </source>
</evidence>
<sequence>MKERPMRPTLSKPNTDLSPITLRIADACRITGIGRSKFYELIKAGEIGVIKVGAITLVPMTSIDALLQRGGPTAGDGARPPLAEVMHPFLANAILTASLASTPEAVRRELSSSDEGRRRKAEDGVVERMILALYDRDDGAGVDRSSPLTPSR</sequence>
<dbReference type="NCBIfam" id="TIGR01764">
    <property type="entry name" value="excise"/>
    <property type="match status" value="1"/>
</dbReference>
<dbReference type="InterPro" id="IPR010093">
    <property type="entry name" value="SinI_DNA-bd"/>
</dbReference>
<evidence type="ECO:0000313" key="2">
    <source>
        <dbReference type="EMBL" id="PVX28823.1"/>
    </source>
</evidence>
<dbReference type="OrthoDB" id="7874861at2"/>
<keyword evidence="3" id="KW-1185">Reference proteome</keyword>
<comment type="caution">
    <text evidence="2">The sequence shown here is derived from an EMBL/GenBank/DDBJ whole genome shotgun (WGS) entry which is preliminary data.</text>
</comment>
<organism evidence="2 3">
    <name type="scientific">Sphingomonas pokkalii</name>
    <dbReference type="NCBI Taxonomy" id="2175090"/>
    <lineage>
        <taxon>Bacteria</taxon>
        <taxon>Pseudomonadati</taxon>
        <taxon>Pseudomonadota</taxon>
        <taxon>Alphaproteobacteria</taxon>
        <taxon>Sphingomonadales</taxon>
        <taxon>Sphingomonadaceae</taxon>
        <taxon>Sphingomonas</taxon>
    </lineage>
</organism>
<dbReference type="Proteomes" id="UP000245890">
    <property type="component" value="Unassembled WGS sequence"/>
</dbReference>
<name>A0A2U0SBS9_9SPHN</name>
<dbReference type="InterPro" id="IPR041657">
    <property type="entry name" value="HTH_17"/>
</dbReference>
<accession>A0A2U0SBS9</accession>
<dbReference type="EMBL" id="QENQ01000001">
    <property type="protein sequence ID" value="PVX28823.1"/>
    <property type="molecule type" value="Genomic_DNA"/>
</dbReference>
<proteinExistence type="predicted"/>
<feature type="domain" description="Helix-turn-helix" evidence="1">
    <location>
        <begin position="22"/>
        <end position="69"/>
    </location>
</feature>
<reference evidence="2 3" key="1">
    <citation type="submission" date="2018-05" db="EMBL/GenBank/DDBJ databases">
        <title>Description of Sphingomonas pokkalii sp nov, isolated from the rhizosphere of saline tolerant pokkali rice and its draft genome analysis.</title>
        <authorList>
            <person name="Menon R."/>
            <person name="Kumari S."/>
            <person name="Rameshkumar N."/>
        </authorList>
    </citation>
    <scope>NUCLEOTIDE SEQUENCE [LARGE SCALE GENOMIC DNA]</scope>
    <source>
        <strain evidence="2 3">L3B27</strain>
    </source>
</reference>
<dbReference type="Pfam" id="PF12728">
    <property type="entry name" value="HTH_17"/>
    <property type="match status" value="1"/>
</dbReference>
<gene>
    <name evidence="2" type="ORF">DD559_05345</name>
</gene>
<dbReference type="AlphaFoldDB" id="A0A2U0SBS9"/>